<evidence type="ECO:0000313" key="6">
    <source>
        <dbReference type="Proteomes" id="UP001589683"/>
    </source>
</evidence>
<dbReference type="Proteomes" id="UP001589683">
    <property type="component" value="Unassembled WGS sequence"/>
</dbReference>
<evidence type="ECO:0000256" key="2">
    <source>
        <dbReference type="ARBA" id="ARBA00023125"/>
    </source>
</evidence>
<dbReference type="InterPro" id="IPR051011">
    <property type="entry name" value="Metal_resp_trans_reg"/>
</dbReference>
<dbReference type="PANTHER" id="PTHR43132:SF2">
    <property type="entry name" value="ARSENICAL RESISTANCE OPERON REPRESSOR ARSR-RELATED"/>
    <property type="match status" value="1"/>
</dbReference>
<dbReference type="InterPro" id="IPR036390">
    <property type="entry name" value="WH_DNA-bd_sf"/>
</dbReference>
<feature type="domain" description="HTH arsR-type" evidence="4">
    <location>
        <begin position="1"/>
        <end position="95"/>
    </location>
</feature>
<keyword evidence="2" id="KW-0238">DNA-binding</keyword>
<sequence length="109" mass="12028">MDQIKAIEAFAALAQDSRMSIYRMLVREAPNSLNVGEISSRLNIVPSTLSGHLAVLKRAGLLKSTRHQREIHYSADIGAMNDLVSFMLQDCCNGQVQNCAEILTLLDQP</sequence>
<dbReference type="RefSeq" id="WP_213890383.1">
    <property type="nucleotide sequence ID" value="NZ_JAGFNU010000010.1"/>
</dbReference>
<reference evidence="5 6" key="1">
    <citation type="submission" date="2024-09" db="EMBL/GenBank/DDBJ databases">
        <authorList>
            <person name="Sun Q."/>
            <person name="Mori K."/>
        </authorList>
    </citation>
    <scope>NUCLEOTIDE SEQUENCE [LARGE SCALE GENOMIC DNA]</scope>
    <source>
        <strain evidence="5 6">CECT 8726</strain>
    </source>
</reference>
<keyword evidence="6" id="KW-1185">Reference proteome</keyword>
<dbReference type="SMART" id="SM00418">
    <property type="entry name" value="HTH_ARSR"/>
    <property type="match status" value="1"/>
</dbReference>
<keyword evidence="1" id="KW-0805">Transcription regulation</keyword>
<dbReference type="InterPro" id="IPR036388">
    <property type="entry name" value="WH-like_DNA-bd_sf"/>
</dbReference>
<accession>A0ABV5JGW8</accession>
<dbReference type="NCBIfam" id="NF033788">
    <property type="entry name" value="HTH_metalloreg"/>
    <property type="match status" value="1"/>
</dbReference>
<dbReference type="InterPro" id="IPR011991">
    <property type="entry name" value="ArsR-like_HTH"/>
</dbReference>
<dbReference type="PANTHER" id="PTHR43132">
    <property type="entry name" value="ARSENICAL RESISTANCE OPERON REPRESSOR ARSR-RELATED"/>
    <property type="match status" value="1"/>
</dbReference>
<dbReference type="EMBL" id="JBHMEA010000042">
    <property type="protein sequence ID" value="MFB9232699.1"/>
    <property type="molecule type" value="Genomic_DNA"/>
</dbReference>
<dbReference type="CDD" id="cd00090">
    <property type="entry name" value="HTH_ARSR"/>
    <property type="match status" value="1"/>
</dbReference>
<dbReference type="InterPro" id="IPR001845">
    <property type="entry name" value="HTH_ArsR_DNA-bd_dom"/>
</dbReference>
<organism evidence="5 6">
    <name type="scientific">Pseudohalocynthiibacter aestuariivivens</name>
    <dbReference type="NCBI Taxonomy" id="1591409"/>
    <lineage>
        <taxon>Bacteria</taxon>
        <taxon>Pseudomonadati</taxon>
        <taxon>Pseudomonadota</taxon>
        <taxon>Alphaproteobacteria</taxon>
        <taxon>Rhodobacterales</taxon>
        <taxon>Paracoccaceae</taxon>
        <taxon>Pseudohalocynthiibacter</taxon>
    </lineage>
</organism>
<proteinExistence type="predicted"/>
<dbReference type="PROSITE" id="PS50987">
    <property type="entry name" value="HTH_ARSR_2"/>
    <property type="match status" value="1"/>
</dbReference>
<keyword evidence="3" id="KW-0804">Transcription</keyword>
<dbReference type="Gene3D" id="1.10.10.10">
    <property type="entry name" value="Winged helix-like DNA-binding domain superfamily/Winged helix DNA-binding domain"/>
    <property type="match status" value="1"/>
</dbReference>
<dbReference type="PRINTS" id="PR00778">
    <property type="entry name" value="HTHARSR"/>
</dbReference>
<evidence type="ECO:0000313" key="5">
    <source>
        <dbReference type="EMBL" id="MFB9232699.1"/>
    </source>
</evidence>
<evidence type="ECO:0000256" key="1">
    <source>
        <dbReference type="ARBA" id="ARBA00023015"/>
    </source>
</evidence>
<comment type="caution">
    <text evidence="5">The sequence shown here is derived from an EMBL/GenBank/DDBJ whole genome shotgun (WGS) entry which is preliminary data.</text>
</comment>
<dbReference type="Pfam" id="PF12840">
    <property type="entry name" value="HTH_20"/>
    <property type="match status" value="1"/>
</dbReference>
<name>A0ABV5JGW8_9RHOB</name>
<evidence type="ECO:0000259" key="4">
    <source>
        <dbReference type="PROSITE" id="PS50987"/>
    </source>
</evidence>
<dbReference type="SUPFAM" id="SSF46785">
    <property type="entry name" value="Winged helix' DNA-binding domain"/>
    <property type="match status" value="1"/>
</dbReference>
<evidence type="ECO:0000256" key="3">
    <source>
        <dbReference type="ARBA" id="ARBA00023163"/>
    </source>
</evidence>
<protein>
    <submittedName>
        <fullName evidence="5">ArsR/SmtB family transcription factor</fullName>
    </submittedName>
</protein>
<gene>
    <name evidence="5" type="ORF">ACFFUT_12960</name>
</gene>